<dbReference type="PRINTS" id="PR00956">
    <property type="entry name" value="FLGMOTORFLIN"/>
</dbReference>
<comment type="similarity">
    <text evidence="1 7">Belongs to the FliN/MopA/SpaO family.</text>
</comment>
<protein>
    <recommendedName>
        <fullName evidence="2 7">Flagellar motor switch protein FliN</fullName>
    </recommendedName>
</protein>
<name>A0A2S3UQ94_9HYPH</name>
<keyword evidence="10" id="KW-0966">Cell projection</keyword>
<evidence type="ECO:0000259" key="9">
    <source>
        <dbReference type="Pfam" id="PF01052"/>
    </source>
</evidence>
<keyword evidence="7" id="KW-0975">Bacterial flagellum</keyword>
<evidence type="ECO:0000256" key="8">
    <source>
        <dbReference type="SAM" id="MobiDB-lite"/>
    </source>
</evidence>
<accession>A0A2S3UQ94</accession>
<reference evidence="10 11" key="1">
    <citation type="submission" date="2018-01" db="EMBL/GenBank/DDBJ databases">
        <title>Genomic Encyclopedia of Archaeal and Bacterial Type Strains, Phase II (KMG-II): from individual species to whole genera.</title>
        <authorList>
            <person name="Goeker M."/>
        </authorList>
    </citation>
    <scope>NUCLEOTIDE SEQUENCE [LARGE SCALE GENOMIC DNA]</scope>
    <source>
        <strain evidence="10 11">DSM 17023</strain>
    </source>
</reference>
<keyword evidence="11" id="KW-1185">Reference proteome</keyword>
<evidence type="ECO:0000256" key="2">
    <source>
        <dbReference type="ARBA" id="ARBA00021897"/>
    </source>
</evidence>
<dbReference type="InterPro" id="IPR036429">
    <property type="entry name" value="SpoA-like_sf"/>
</dbReference>
<dbReference type="InterPro" id="IPR051469">
    <property type="entry name" value="FliN/MopA/SpaO"/>
</dbReference>
<dbReference type="Proteomes" id="UP000236959">
    <property type="component" value="Unassembled WGS sequence"/>
</dbReference>
<comment type="function">
    <text evidence="7">FliN is one of three proteins (FliG, FliN, FliM) that form the rotor-mounted switch complex (C ring), located at the base of the basal body. This complex interacts with the CheY and CheZ chemotaxis proteins, in addition to contacting components of the motor that determine the direction of flagellar rotation.</text>
</comment>
<comment type="subcellular location">
    <subcellularLocation>
        <location evidence="7">Cell membrane</location>
        <topology evidence="7">Peripheral membrane protein</topology>
        <orientation evidence="7">Cytoplasmic side</orientation>
    </subcellularLocation>
    <subcellularLocation>
        <location evidence="7">Bacterial flagellum basal body</location>
    </subcellularLocation>
</comment>
<keyword evidence="10" id="KW-0282">Flagellum</keyword>
<evidence type="ECO:0000313" key="11">
    <source>
        <dbReference type="Proteomes" id="UP000236959"/>
    </source>
</evidence>
<dbReference type="SUPFAM" id="SSF101801">
    <property type="entry name" value="Surface presentation of antigens (SPOA)"/>
    <property type="match status" value="1"/>
</dbReference>
<dbReference type="GO" id="GO:0003774">
    <property type="term" value="F:cytoskeletal motor activity"/>
    <property type="evidence" value="ECO:0007669"/>
    <property type="project" value="UniProtKB-UniRule"/>
</dbReference>
<dbReference type="Gene3D" id="2.30.330.10">
    <property type="entry name" value="SpoA-like"/>
    <property type="match status" value="1"/>
</dbReference>
<evidence type="ECO:0000256" key="4">
    <source>
        <dbReference type="ARBA" id="ARBA00022500"/>
    </source>
</evidence>
<evidence type="ECO:0000256" key="1">
    <source>
        <dbReference type="ARBA" id="ARBA00009226"/>
    </source>
</evidence>
<dbReference type="RefSeq" id="WP_103223887.1">
    <property type="nucleotide sequence ID" value="NZ_PPCN01000008.1"/>
</dbReference>
<evidence type="ECO:0000313" key="10">
    <source>
        <dbReference type="EMBL" id="POF29846.1"/>
    </source>
</evidence>
<dbReference type="GO" id="GO:0009425">
    <property type="term" value="C:bacterial-type flagellum basal body"/>
    <property type="evidence" value="ECO:0007669"/>
    <property type="project" value="UniProtKB-SubCell"/>
</dbReference>
<proteinExistence type="inferred from homology"/>
<organism evidence="10 11">
    <name type="scientific">Roseibium marinum</name>
    <dbReference type="NCBI Taxonomy" id="281252"/>
    <lineage>
        <taxon>Bacteria</taxon>
        <taxon>Pseudomonadati</taxon>
        <taxon>Pseudomonadota</taxon>
        <taxon>Alphaproteobacteria</taxon>
        <taxon>Hyphomicrobiales</taxon>
        <taxon>Stappiaceae</taxon>
        <taxon>Roseibium</taxon>
    </lineage>
</organism>
<evidence type="ECO:0000256" key="6">
    <source>
        <dbReference type="ARBA" id="ARBA00023136"/>
    </source>
</evidence>
<keyword evidence="3 7" id="KW-1003">Cell membrane</keyword>
<evidence type="ECO:0000256" key="7">
    <source>
        <dbReference type="RuleBase" id="RU362074"/>
    </source>
</evidence>
<dbReference type="OrthoDB" id="9790303at2"/>
<dbReference type="GO" id="GO:0071973">
    <property type="term" value="P:bacterial-type flagellum-dependent cell motility"/>
    <property type="evidence" value="ECO:0007669"/>
    <property type="project" value="UniProtKB-UniRule"/>
</dbReference>
<keyword evidence="5 7" id="KW-0283">Flagellar rotation</keyword>
<dbReference type="GO" id="GO:0006935">
    <property type="term" value="P:chemotaxis"/>
    <property type="evidence" value="ECO:0007669"/>
    <property type="project" value="UniProtKB-KW"/>
</dbReference>
<dbReference type="InterPro" id="IPR001172">
    <property type="entry name" value="FliN_T3SS_HrcQb"/>
</dbReference>
<dbReference type="PANTHER" id="PTHR43484">
    <property type="match status" value="1"/>
</dbReference>
<feature type="domain" description="Flagellar motor switch protein FliN-like C-terminal" evidence="9">
    <location>
        <begin position="37"/>
        <end position="107"/>
    </location>
</feature>
<sequence length="111" mass="12213">MSDEQDTNIQLDELEVPKRDASEAEIQVPQSAADLEAVFDVPVRISAVLGHSKMHVSDLLKLASGTVLELDRKVGEAIDIYVNDRLVARGEVVLVEDKLGVTMTEIIKTDR</sequence>
<feature type="region of interest" description="Disordered" evidence="8">
    <location>
        <begin position="1"/>
        <end position="23"/>
    </location>
</feature>
<evidence type="ECO:0000256" key="5">
    <source>
        <dbReference type="ARBA" id="ARBA00022779"/>
    </source>
</evidence>
<keyword evidence="4 7" id="KW-0145">Chemotaxis</keyword>
<dbReference type="EMBL" id="PPCN01000008">
    <property type="protein sequence ID" value="POF29846.1"/>
    <property type="molecule type" value="Genomic_DNA"/>
</dbReference>
<gene>
    <name evidence="10" type="ORF">CLV41_108271</name>
</gene>
<dbReference type="GO" id="GO:0005886">
    <property type="term" value="C:plasma membrane"/>
    <property type="evidence" value="ECO:0007669"/>
    <property type="project" value="UniProtKB-SubCell"/>
</dbReference>
<dbReference type="Pfam" id="PF01052">
    <property type="entry name" value="FliMN_C"/>
    <property type="match status" value="1"/>
</dbReference>
<comment type="caution">
    <text evidence="10">The sequence shown here is derived from an EMBL/GenBank/DDBJ whole genome shotgun (WGS) entry which is preliminary data.</text>
</comment>
<keyword evidence="10" id="KW-0969">Cilium</keyword>
<dbReference type="NCBIfam" id="TIGR02480">
    <property type="entry name" value="fliN"/>
    <property type="match status" value="1"/>
</dbReference>
<dbReference type="PANTHER" id="PTHR43484:SF1">
    <property type="entry name" value="FLAGELLAR MOTOR SWITCH PROTEIN FLIN"/>
    <property type="match status" value="1"/>
</dbReference>
<keyword evidence="6 7" id="KW-0472">Membrane</keyword>
<dbReference type="InterPro" id="IPR001543">
    <property type="entry name" value="FliN-like_C"/>
</dbReference>
<dbReference type="AlphaFoldDB" id="A0A2S3UQ94"/>
<evidence type="ECO:0000256" key="3">
    <source>
        <dbReference type="ARBA" id="ARBA00022475"/>
    </source>
</evidence>
<dbReference type="InterPro" id="IPR012826">
    <property type="entry name" value="FliN"/>
</dbReference>